<evidence type="ECO:0000313" key="1">
    <source>
        <dbReference type="EMBL" id="MYM68751.1"/>
    </source>
</evidence>
<proteinExistence type="predicted"/>
<dbReference type="EMBL" id="WWCK01000005">
    <property type="protein sequence ID" value="MYM68751.1"/>
    <property type="molecule type" value="Genomic_DNA"/>
</dbReference>
<dbReference type="Proteomes" id="UP000450012">
    <property type="component" value="Unassembled WGS sequence"/>
</dbReference>
<keyword evidence="2" id="KW-1185">Reference proteome</keyword>
<comment type="caution">
    <text evidence="1">The sequence shown here is derived from an EMBL/GenBank/DDBJ whole genome shotgun (WGS) entry which is preliminary data.</text>
</comment>
<name>A0A7X4KC26_9BURK</name>
<dbReference type="AlphaFoldDB" id="A0A7X4KC26"/>
<gene>
    <name evidence="1" type="ORF">GTP45_18195</name>
</gene>
<sequence length="63" mass="6989">MMMERRTRPDRAKAVAVNAAIAMAEEKGREAAAVFLEDAGVPLPVIARVLSEPEKRRAEDQRI</sequence>
<accession>A0A7X4KC26</accession>
<evidence type="ECO:0000313" key="2">
    <source>
        <dbReference type="Proteomes" id="UP000450012"/>
    </source>
</evidence>
<organism evidence="1 2">
    <name type="scientific">Duganella rivi</name>
    <dbReference type="NCBI Taxonomy" id="2666083"/>
    <lineage>
        <taxon>Bacteria</taxon>
        <taxon>Pseudomonadati</taxon>
        <taxon>Pseudomonadota</taxon>
        <taxon>Betaproteobacteria</taxon>
        <taxon>Burkholderiales</taxon>
        <taxon>Oxalobacteraceae</taxon>
        <taxon>Telluria group</taxon>
        <taxon>Duganella</taxon>
    </lineage>
</organism>
<reference evidence="1 2" key="1">
    <citation type="submission" date="2019-12" db="EMBL/GenBank/DDBJ databases">
        <title>Novel species isolated from a subtropical stream in China.</title>
        <authorList>
            <person name="Lu H."/>
        </authorList>
    </citation>
    <scope>NUCLEOTIDE SEQUENCE [LARGE SCALE GENOMIC DNA]</scope>
    <source>
        <strain evidence="1 2">FT55W</strain>
    </source>
</reference>
<protein>
    <submittedName>
        <fullName evidence="1">Uncharacterized protein</fullName>
    </submittedName>
</protein>